<dbReference type="InterPro" id="IPR053924">
    <property type="entry name" value="RecX_HTH_2nd"/>
</dbReference>
<comment type="subcellular location">
    <subcellularLocation>
        <location evidence="1 5">Cytoplasm</location>
    </subcellularLocation>
</comment>
<evidence type="ECO:0000313" key="9">
    <source>
        <dbReference type="EMBL" id="ACN14976.1"/>
    </source>
</evidence>
<gene>
    <name evidence="5 9" type="primary">recX</name>
    <name evidence="9" type="ordered locus">HRM2_18750</name>
</gene>
<evidence type="ECO:0000259" key="7">
    <source>
        <dbReference type="Pfam" id="PF21981"/>
    </source>
</evidence>
<dbReference type="GO" id="GO:0006282">
    <property type="term" value="P:regulation of DNA repair"/>
    <property type="evidence" value="ECO:0007669"/>
    <property type="project" value="UniProtKB-UniRule"/>
</dbReference>
<feature type="domain" description="RecX second three-helical" evidence="6">
    <location>
        <begin position="53"/>
        <end position="94"/>
    </location>
</feature>
<evidence type="ECO:0000259" key="6">
    <source>
        <dbReference type="Pfam" id="PF02631"/>
    </source>
</evidence>
<proteinExistence type="inferred from homology"/>
<dbReference type="Pfam" id="PF21982">
    <property type="entry name" value="RecX_HTH1"/>
    <property type="match status" value="1"/>
</dbReference>
<evidence type="ECO:0000256" key="4">
    <source>
        <dbReference type="ARBA" id="ARBA00022490"/>
    </source>
</evidence>
<dbReference type="Pfam" id="PF02631">
    <property type="entry name" value="RecX_HTH2"/>
    <property type="match status" value="1"/>
</dbReference>
<dbReference type="Pfam" id="PF21981">
    <property type="entry name" value="RecX_HTH3"/>
    <property type="match status" value="1"/>
</dbReference>
<feature type="domain" description="RecX third three-helical" evidence="7">
    <location>
        <begin position="98"/>
        <end position="139"/>
    </location>
</feature>
<organism evidence="9 10">
    <name type="scientific">Desulforapulum autotrophicum (strain ATCC 43914 / DSM 3382 / VKM B-1955 / HRM2)</name>
    <name type="common">Desulfobacterium autotrophicum</name>
    <dbReference type="NCBI Taxonomy" id="177437"/>
    <lineage>
        <taxon>Bacteria</taxon>
        <taxon>Pseudomonadati</taxon>
        <taxon>Thermodesulfobacteriota</taxon>
        <taxon>Desulfobacteria</taxon>
        <taxon>Desulfobacterales</taxon>
        <taxon>Desulfobacteraceae</taxon>
        <taxon>Desulforapulum</taxon>
    </lineage>
</organism>
<dbReference type="PANTHER" id="PTHR33602:SF1">
    <property type="entry name" value="REGULATORY PROTEIN RECX FAMILY PROTEIN"/>
    <property type="match status" value="1"/>
</dbReference>
<evidence type="ECO:0000256" key="5">
    <source>
        <dbReference type="HAMAP-Rule" id="MF_01114"/>
    </source>
</evidence>
<protein>
    <recommendedName>
        <fullName evidence="3 5">Regulatory protein RecX</fullName>
    </recommendedName>
</protein>
<name>C0QBW4_DESAH</name>
<keyword evidence="10" id="KW-1185">Reference proteome</keyword>
<accession>C0QBW4</accession>
<comment type="similarity">
    <text evidence="2 5">Belongs to the RecX family.</text>
</comment>
<dbReference type="Proteomes" id="UP000000442">
    <property type="component" value="Chromosome"/>
</dbReference>
<dbReference type="STRING" id="177437.HRM2_18750"/>
<evidence type="ECO:0000256" key="2">
    <source>
        <dbReference type="ARBA" id="ARBA00009695"/>
    </source>
</evidence>
<dbReference type="EMBL" id="CP001087">
    <property type="protein sequence ID" value="ACN14976.1"/>
    <property type="molecule type" value="Genomic_DNA"/>
</dbReference>
<evidence type="ECO:0000313" key="10">
    <source>
        <dbReference type="Proteomes" id="UP000000442"/>
    </source>
</evidence>
<keyword evidence="4 5" id="KW-0963">Cytoplasm</keyword>
<dbReference type="HAMAP" id="MF_01114">
    <property type="entry name" value="RecX"/>
    <property type="match status" value="1"/>
</dbReference>
<evidence type="ECO:0000256" key="1">
    <source>
        <dbReference type="ARBA" id="ARBA00004496"/>
    </source>
</evidence>
<evidence type="ECO:0000259" key="8">
    <source>
        <dbReference type="Pfam" id="PF21982"/>
    </source>
</evidence>
<dbReference type="InterPro" id="IPR053925">
    <property type="entry name" value="RecX_HTH_3rd"/>
</dbReference>
<dbReference type="Gene3D" id="1.10.10.10">
    <property type="entry name" value="Winged helix-like DNA-binding domain superfamily/Winged helix DNA-binding domain"/>
    <property type="match status" value="2"/>
</dbReference>
<sequence>MNDAVRAYNQAVRFLSPRARSTMETRNNLKKKGFDPKIIDETLAKLTQEGILNDTEFAALFVESRERFRPRSRFAIGYELRQKGVDKAIIESALADVDDEDAALRAVKSKLDRWRNLDDSDLKKKVMGLLRNRGFSHGVSISTYSIILNDRKNTEVLPDEN</sequence>
<dbReference type="HOGENOM" id="CLU_066607_0_1_7"/>
<dbReference type="InterPro" id="IPR053926">
    <property type="entry name" value="RecX_HTH_1st"/>
</dbReference>
<evidence type="ECO:0000256" key="3">
    <source>
        <dbReference type="ARBA" id="ARBA00018111"/>
    </source>
</evidence>
<feature type="domain" description="RecX first three-helical" evidence="8">
    <location>
        <begin position="7"/>
        <end position="46"/>
    </location>
</feature>
<dbReference type="RefSeq" id="WP_015903762.1">
    <property type="nucleotide sequence ID" value="NC_012108.1"/>
</dbReference>
<dbReference type="InterPro" id="IPR003783">
    <property type="entry name" value="Regulatory_RecX"/>
</dbReference>
<reference evidence="9 10" key="1">
    <citation type="journal article" date="2009" name="Environ. Microbiol.">
        <title>Genome sequence of Desulfobacterium autotrophicum HRM2, a marine sulfate reducer oxidizing organic carbon completely to carbon dioxide.</title>
        <authorList>
            <person name="Strittmatter A.W."/>
            <person name="Liesegang H."/>
            <person name="Rabus R."/>
            <person name="Decker I."/>
            <person name="Amann J."/>
            <person name="Andres S."/>
            <person name="Henne A."/>
            <person name="Fricke W.F."/>
            <person name="Martinez-Arias R."/>
            <person name="Bartels D."/>
            <person name="Goesmann A."/>
            <person name="Krause L."/>
            <person name="Puehler A."/>
            <person name="Klenk H.P."/>
            <person name="Richter M."/>
            <person name="Schuler M."/>
            <person name="Gloeckner F.O."/>
            <person name="Meyerdierks A."/>
            <person name="Gottschalk G."/>
            <person name="Amann R."/>
        </authorList>
    </citation>
    <scope>NUCLEOTIDE SEQUENCE [LARGE SCALE GENOMIC DNA]</scope>
    <source>
        <strain evidence="10">ATCC 43914 / DSM 3382 / HRM2</strain>
    </source>
</reference>
<dbReference type="InterPro" id="IPR036388">
    <property type="entry name" value="WH-like_DNA-bd_sf"/>
</dbReference>
<dbReference type="KEGG" id="dat:HRM2_18750"/>
<dbReference type="OrthoDB" id="5421057at2"/>
<comment type="function">
    <text evidence="5">Modulates RecA activity.</text>
</comment>
<dbReference type="PANTHER" id="PTHR33602">
    <property type="entry name" value="REGULATORY PROTEIN RECX FAMILY PROTEIN"/>
    <property type="match status" value="1"/>
</dbReference>
<dbReference type="eggNOG" id="COG2137">
    <property type="taxonomic scope" value="Bacteria"/>
</dbReference>
<dbReference type="GO" id="GO:0005737">
    <property type="term" value="C:cytoplasm"/>
    <property type="evidence" value="ECO:0007669"/>
    <property type="project" value="UniProtKB-SubCell"/>
</dbReference>
<dbReference type="AlphaFoldDB" id="C0QBW4"/>